<dbReference type="SUPFAM" id="SSF52540">
    <property type="entry name" value="P-loop containing nucleoside triphosphate hydrolases"/>
    <property type="match status" value="1"/>
</dbReference>
<evidence type="ECO:0000256" key="1">
    <source>
        <dbReference type="ARBA" id="ARBA00022741"/>
    </source>
</evidence>
<dbReference type="GO" id="GO:0016887">
    <property type="term" value="F:ATP hydrolysis activity"/>
    <property type="evidence" value="ECO:0007669"/>
    <property type="project" value="InterPro"/>
</dbReference>
<name>A0A4Q1D9G5_9BACT</name>
<gene>
    <name evidence="4" type="ORF">ESB13_04220</name>
</gene>
<dbReference type="InterPro" id="IPR015854">
    <property type="entry name" value="ABC_transpr_LolD-like"/>
</dbReference>
<evidence type="ECO:0000313" key="4">
    <source>
        <dbReference type="EMBL" id="RXK86022.1"/>
    </source>
</evidence>
<dbReference type="InterPro" id="IPR027417">
    <property type="entry name" value="P-loop_NTPase"/>
</dbReference>
<evidence type="ECO:0000256" key="2">
    <source>
        <dbReference type="ARBA" id="ARBA00022840"/>
    </source>
</evidence>
<keyword evidence="5" id="KW-1185">Reference proteome</keyword>
<dbReference type="GO" id="GO:0022857">
    <property type="term" value="F:transmembrane transporter activity"/>
    <property type="evidence" value="ECO:0007669"/>
    <property type="project" value="TreeGrafter"/>
</dbReference>
<protein>
    <submittedName>
        <fullName evidence="4">ATP-binding cassette domain-containing protein</fullName>
    </submittedName>
</protein>
<evidence type="ECO:0000259" key="3">
    <source>
        <dbReference type="PROSITE" id="PS50893"/>
    </source>
</evidence>
<keyword evidence="1" id="KW-0547">Nucleotide-binding</keyword>
<dbReference type="PROSITE" id="PS00211">
    <property type="entry name" value="ABC_TRANSPORTER_1"/>
    <property type="match status" value="1"/>
</dbReference>
<proteinExistence type="predicted"/>
<dbReference type="Proteomes" id="UP000290545">
    <property type="component" value="Unassembled WGS sequence"/>
</dbReference>
<evidence type="ECO:0000313" key="5">
    <source>
        <dbReference type="Proteomes" id="UP000290545"/>
    </source>
</evidence>
<dbReference type="SMART" id="SM00382">
    <property type="entry name" value="AAA"/>
    <property type="match status" value="1"/>
</dbReference>
<dbReference type="InterPro" id="IPR003439">
    <property type="entry name" value="ABC_transporter-like_ATP-bd"/>
</dbReference>
<dbReference type="AlphaFoldDB" id="A0A4Q1D9G5"/>
<dbReference type="Pfam" id="PF00005">
    <property type="entry name" value="ABC_tran"/>
    <property type="match status" value="1"/>
</dbReference>
<dbReference type="RefSeq" id="WP_129001773.1">
    <property type="nucleotide sequence ID" value="NZ_SDHZ01000001.1"/>
</dbReference>
<feature type="domain" description="ABC transporter" evidence="3">
    <location>
        <begin position="2"/>
        <end position="204"/>
    </location>
</feature>
<keyword evidence="2 4" id="KW-0067">ATP-binding</keyword>
<comment type="caution">
    <text evidence="4">The sequence shown here is derived from an EMBL/GenBank/DDBJ whole genome shotgun (WGS) entry which is preliminary data.</text>
</comment>
<dbReference type="GO" id="GO:0005886">
    <property type="term" value="C:plasma membrane"/>
    <property type="evidence" value="ECO:0007669"/>
    <property type="project" value="TreeGrafter"/>
</dbReference>
<dbReference type="Gene3D" id="3.40.50.300">
    <property type="entry name" value="P-loop containing nucleotide triphosphate hydrolases"/>
    <property type="match status" value="1"/>
</dbReference>
<accession>A0A4Q1D9G5</accession>
<dbReference type="PANTHER" id="PTHR24220">
    <property type="entry name" value="IMPORT ATP-BINDING PROTEIN"/>
    <property type="match status" value="1"/>
</dbReference>
<dbReference type="GO" id="GO:0005524">
    <property type="term" value="F:ATP binding"/>
    <property type="evidence" value="ECO:0007669"/>
    <property type="project" value="UniProtKB-KW"/>
</dbReference>
<dbReference type="InterPro" id="IPR003593">
    <property type="entry name" value="AAA+_ATPase"/>
</dbReference>
<dbReference type="PROSITE" id="PS50893">
    <property type="entry name" value="ABC_TRANSPORTER_2"/>
    <property type="match status" value="1"/>
</dbReference>
<dbReference type="EMBL" id="SDHZ01000001">
    <property type="protein sequence ID" value="RXK86022.1"/>
    <property type="molecule type" value="Genomic_DNA"/>
</dbReference>
<dbReference type="PANTHER" id="PTHR24220:SF659">
    <property type="entry name" value="TRANSPORTER, PUTATIVE-RELATED"/>
    <property type="match status" value="1"/>
</dbReference>
<reference evidence="4 5" key="1">
    <citation type="submission" date="2019-01" db="EMBL/GenBank/DDBJ databases">
        <title>Filimonas sp. strain TTM-71.</title>
        <authorList>
            <person name="Chen W.-M."/>
        </authorList>
    </citation>
    <scope>NUCLEOTIDE SEQUENCE [LARGE SCALE GENOMIC DNA]</scope>
    <source>
        <strain evidence="4 5">TTM-71</strain>
    </source>
</reference>
<organism evidence="4 5">
    <name type="scientific">Filimonas effusa</name>
    <dbReference type="NCBI Taxonomy" id="2508721"/>
    <lineage>
        <taxon>Bacteria</taxon>
        <taxon>Pseudomonadati</taxon>
        <taxon>Bacteroidota</taxon>
        <taxon>Chitinophagia</taxon>
        <taxon>Chitinophagales</taxon>
        <taxon>Chitinophagaceae</taxon>
        <taxon>Filimonas</taxon>
    </lineage>
</organism>
<dbReference type="InterPro" id="IPR017871">
    <property type="entry name" value="ABC_transporter-like_CS"/>
</dbReference>
<sequence length="205" mass="22096">MLSTRALSYSYDGIRHLHYPDLDAAAGETLLVTGMSGSGKSTLLHLLGSLLSPSSGTIWLNGTELTALKAAKADRFRKENIGIVFQKAHFIKALSVKDNLRLAAHGSNGNDANRLMQELGIADLKHRAPATLSQGEQQRAAVARALINRPSLLLADEPTSNLDDHNAAQVIRLLQQQALAVAAALVIVTHDFRLKQIISKSIHLS</sequence>
<dbReference type="OrthoDB" id="1414429at2"/>